<evidence type="ECO:0000313" key="3">
    <source>
        <dbReference type="WBParaSite" id="nRc.2.0.1.t43721-RA"/>
    </source>
</evidence>
<feature type="region of interest" description="Disordered" evidence="1">
    <location>
        <begin position="71"/>
        <end position="115"/>
    </location>
</feature>
<evidence type="ECO:0000256" key="1">
    <source>
        <dbReference type="SAM" id="MobiDB-lite"/>
    </source>
</evidence>
<protein>
    <submittedName>
        <fullName evidence="3">Uncharacterized protein</fullName>
    </submittedName>
</protein>
<reference evidence="3" key="1">
    <citation type="submission" date="2022-11" db="UniProtKB">
        <authorList>
            <consortium name="WormBaseParasite"/>
        </authorList>
    </citation>
    <scope>IDENTIFICATION</scope>
</reference>
<evidence type="ECO:0000313" key="2">
    <source>
        <dbReference type="Proteomes" id="UP000887565"/>
    </source>
</evidence>
<sequence length="138" mass="15518">MTSKRSKRLKKCKTFALVDFEDGYEIVETKKMAGNIVENGKITVSWPGKGDVLGIVWALSNTKANLLEAKNNGDDSYFSDENTCNDEEQQAQKPKNSDSITKRKKPNSNSFVDSSTWTVCKAPESRIANLEQQQKHEE</sequence>
<proteinExistence type="predicted"/>
<accession>A0A915KY25</accession>
<organism evidence="2 3">
    <name type="scientific">Romanomermis culicivorax</name>
    <name type="common">Nematode worm</name>
    <dbReference type="NCBI Taxonomy" id="13658"/>
    <lineage>
        <taxon>Eukaryota</taxon>
        <taxon>Metazoa</taxon>
        <taxon>Ecdysozoa</taxon>
        <taxon>Nematoda</taxon>
        <taxon>Enoplea</taxon>
        <taxon>Dorylaimia</taxon>
        <taxon>Mermithida</taxon>
        <taxon>Mermithoidea</taxon>
        <taxon>Mermithidae</taxon>
        <taxon>Romanomermis</taxon>
    </lineage>
</organism>
<dbReference type="WBParaSite" id="nRc.2.0.1.t43721-RA">
    <property type="protein sequence ID" value="nRc.2.0.1.t43721-RA"/>
    <property type="gene ID" value="nRc.2.0.1.g43721"/>
</dbReference>
<dbReference type="Proteomes" id="UP000887565">
    <property type="component" value="Unplaced"/>
</dbReference>
<name>A0A915KY25_ROMCU</name>
<keyword evidence="2" id="KW-1185">Reference proteome</keyword>
<dbReference type="AlphaFoldDB" id="A0A915KY25"/>